<accession>A0A1C3USR7</accession>
<dbReference type="PROSITE" id="PS51257">
    <property type="entry name" value="PROKAR_LIPOPROTEIN"/>
    <property type="match status" value="1"/>
</dbReference>
<protein>
    <recommendedName>
        <fullName evidence="3">Lipoprotein</fullName>
    </recommendedName>
</protein>
<sequence length="293" mass="32309">MKTKVIILSTLAGLAGCNTLPRMPDAQPESINKLADIVECEILTVFKENKNHGGFDFSNWTSTYAITQNVTANDDANVDPLKWIAPAGVDKLLYSANASASREAYRNGKVEYSVFVLEKRSKACARKDTYKDIYVDVKDFRLRDWVSQVSHHTERQMNSFSYSVRVTVTTGAGLGADFADGKWIATGGISHARTTIETIDFTFSELPKTPKPTKVIVVAPIPESHALPPGKELQGTSPYILKSPNILNLPSKNDAGKLTPTGPRRVPESAVDRNRGIMQLQQLDRITPDFLNN</sequence>
<dbReference type="AlphaFoldDB" id="A0A1C3USR7"/>
<dbReference type="STRING" id="52131.GA0061100_103116"/>
<dbReference type="OrthoDB" id="8367409at2"/>
<evidence type="ECO:0008006" key="3">
    <source>
        <dbReference type="Google" id="ProtNLM"/>
    </source>
</evidence>
<dbReference type="EMBL" id="FMAC01000003">
    <property type="protein sequence ID" value="SCB18488.1"/>
    <property type="molecule type" value="Genomic_DNA"/>
</dbReference>
<proteinExistence type="predicted"/>
<gene>
    <name evidence="1" type="ORF">GA0061100_103116</name>
</gene>
<keyword evidence="2" id="KW-1185">Reference proteome</keyword>
<evidence type="ECO:0000313" key="2">
    <source>
        <dbReference type="Proteomes" id="UP000186228"/>
    </source>
</evidence>
<organism evidence="1 2">
    <name type="scientific">Rhizobium hainanense</name>
    <dbReference type="NCBI Taxonomy" id="52131"/>
    <lineage>
        <taxon>Bacteria</taxon>
        <taxon>Pseudomonadati</taxon>
        <taxon>Pseudomonadota</taxon>
        <taxon>Alphaproteobacteria</taxon>
        <taxon>Hyphomicrobiales</taxon>
        <taxon>Rhizobiaceae</taxon>
        <taxon>Rhizobium/Agrobacterium group</taxon>
        <taxon>Rhizobium</taxon>
    </lineage>
</organism>
<dbReference type="Proteomes" id="UP000186228">
    <property type="component" value="Unassembled WGS sequence"/>
</dbReference>
<name>A0A1C3USR7_9HYPH</name>
<dbReference type="RefSeq" id="WP_075852780.1">
    <property type="nucleotide sequence ID" value="NZ_FMAC01000003.1"/>
</dbReference>
<reference evidence="2" key="1">
    <citation type="submission" date="2016-08" db="EMBL/GenBank/DDBJ databases">
        <authorList>
            <person name="Varghese N."/>
            <person name="Submissions Spin"/>
        </authorList>
    </citation>
    <scope>NUCLEOTIDE SEQUENCE [LARGE SCALE GENOMIC DNA]</scope>
    <source>
        <strain evidence="2">CCBAU 57015</strain>
    </source>
</reference>
<evidence type="ECO:0000313" key="1">
    <source>
        <dbReference type="EMBL" id="SCB18488.1"/>
    </source>
</evidence>